<evidence type="ECO:0000256" key="8">
    <source>
        <dbReference type="ARBA" id="ARBA00037993"/>
    </source>
</evidence>
<comment type="similarity">
    <text evidence="8">Belongs to the QueC family.</text>
</comment>
<evidence type="ECO:0000256" key="11">
    <source>
        <dbReference type="SAM" id="MobiDB-lite"/>
    </source>
</evidence>
<dbReference type="PANTHER" id="PTHR42914">
    <property type="entry name" value="7-CYANO-7-DEAZAGUANINE SYNTHASE"/>
    <property type="match status" value="1"/>
</dbReference>
<dbReference type="eggNOG" id="COG0603">
    <property type="taxonomic scope" value="Bacteria"/>
</dbReference>
<feature type="region of interest" description="Disordered" evidence="11">
    <location>
        <begin position="214"/>
        <end position="254"/>
    </location>
</feature>
<evidence type="ECO:0000256" key="5">
    <source>
        <dbReference type="ARBA" id="ARBA00022785"/>
    </source>
</evidence>
<evidence type="ECO:0000256" key="3">
    <source>
        <dbReference type="ARBA" id="ARBA00022723"/>
    </source>
</evidence>
<feature type="compositionally biased region" description="Polar residues" evidence="11">
    <location>
        <begin position="214"/>
        <end position="228"/>
    </location>
</feature>
<keyword evidence="3" id="KW-0479">Metal-binding</keyword>
<sequence>MRALCVISGGMDSATCAYIARREGYEIVALHFDYDQRTMGKERECFGKICDDLGVAKRLILDARFIAQIGGSALTDGTLPIRKGAAELCGAANTTGAEIDSAANSKSAELGELNFIETNSIAEVNGQNSIAANSTNAETGGQNFTASNFMASSADATLGADSARDSRLQSGEILIQDAEILLGGDEFSPQGSKILACDDKISSQGSKILVQEGEISSQSGAQPQQGDKISSKRAEGEIPSQSQSDKISPSSGESAFSDLPSTYVPFRNGVFLSIAAALAEKERCDAIFIGVVQEDSSGYPDCGASFIAAFERALELGTSRDFHPRIKTPLVHLSKAQIVSLALEIGVPLELTWSCYEREDAACGLCDSCLLRLKGFAGAGAKDKIPYAIEA</sequence>
<dbReference type="GO" id="GO:0046872">
    <property type="term" value="F:metal ion binding"/>
    <property type="evidence" value="ECO:0007669"/>
    <property type="project" value="UniProtKB-KW"/>
</dbReference>
<evidence type="ECO:0000256" key="1">
    <source>
        <dbReference type="ARBA" id="ARBA00005061"/>
    </source>
</evidence>
<evidence type="ECO:0000256" key="7">
    <source>
        <dbReference type="ARBA" id="ARBA00022840"/>
    </source>
</evidence>
<keyword evidence="4" id="KW-0547">Nucleotide-binding</keyword>
<evidence type="ECO:0000256" key="2">
    <source>
        <dbReference type="ARBA" id="ARBA00022598"/>
    </source>
</evidence>
<evidence type="ECO:0000313" key="12">
    <source>
        <dbReference type="EMBL" id="EEV17154.1"/>
    </source>
</evidence>
<dbReference type="Gene3D" id="3.40.50.620">
    <property type="entry name" value="HUPs"/>
    <property type="match status" value="2"/>
</dbReference>
<dbReference type="SUPFAM" id="SSF52402">
    <property type="entry name" value="Adenine nucleotide alpha hydrolases-like"/>
    <property type="match status" value="2"/>
</dbReference>
<evidence type="ECO:0000256" key="6">
    <source>
        <dbReference type="ARBA" id="ARBA00022833"/>
    </source>
</evidence>
<proteinExistence type="inferred from homology"/>
<keyword evidence="13" id="KW-1185">Reference proteome</keyword>
<comment type="caution">
    <text evidence="12">The sequence shown here is derived from an EMBL/GenBank/DDBJ whole genome shotgun (WGS) entry which is preliminary data.</text>
</comment>
<dbReference type="EMBL" id="ACYG01000027">
    <property type="protein sequence ID" value="EEV17154.1"/>
    <property type="molecule type" value="Genomic_DNA"/>
</dbReference>
<keyword evidence="2" id="KW-0436">Ligase</keyword>
<keyword evidence="6" id="KW-0862">Zinc</keyword>
<evidence type="ECO:0000256" key="10">
    <source>
        <dbReference type="ARBA" id="ARBA00047890"/>
    </source>
</evidence>
<accession>C8PJP9</accession>
<dbReference type="CDD" id="cd01995">
    <property type="entry name" value="QueC-like"/>
    <property type="match status" value="1"/>
</dbReference>
<dbReference type="InterPro" id="IPR014729">
    <property type="entry name" value="Rossmann-like_a/b/a_fold"/>
</dbReference>
<organism evidence="12 13">
    <name type="scientific">Campylobacter gracilis RM3268</name>
    <dbReference type="NCBI Taxonomy" id="553220"/>
    <lineage>
        <taxon>Bacteria</taxon>
        <taxon>Pseudomonadati</taxon>
        <taxon>Campylobacterota</taxon>
        <taxon>Epsilonproteobacteria</taxon>
        <taxon>Campylobacterales</taxon>
        <taxon>Campylobacteraceae</taxon>
        <taxon>Campylobacter</taxon>
    </lineage>
</organism>
<dbReference type="GO" id="GO:0016874">
    <property type="term" value="F:ligase activity"/>
    <property type="evidence" value="ECO:0007669"/>
    <property type="project" value="UniProtKB-KW"/>
</dbReference>
<dbReference type="GO" id="GO:0005524">
    <property type="term" value="F:ATP binding"/>
    <property type="evidence" value="ECO:0007669"/>
    <property type="project" value="UniProtKB-KW"/>
</dbReference>
<dbReference type="PANTHER" id="PTHR42914:SF1">
    <property type="entry name" value="7-CYANO-7-DEAZAGUANINE SYNTHASE"/>
    <property type="match status" value="1"/>
</dbReference>
<evidence type="ECO:0000256" key="4">
    <source>
        <dbReference type="ARBA" id="ARBA00022741"/>
    </source>
</evidence>
<dbReference type="Pfam" id="PF06508">
    <property type="entry name" value="QueC"/>
    <property type="match status" value="2"/>
</dbReference>
<feature type="compositionally biased region" description="Low complexity" evidence="11">
    <location>
        <begin position="238"/>
        <end position="251"/>
    </location>
</feature>
<dbReference type="EC" id="6.3.4.20" evidence="9"/>
<evidence type="ECO:0000313" key="13">
    <source>
        <dbReference type="Proteomes" id="UP000005709"/>
    </source>
</evidence>
<name>C8PJP9_9BACT</name>
<dbReference type="GO" id="GO:0008616">
    <property type="term" value="P:tRNA queuosine(34) biosynthetic process"/>
    <property type="evidence" value="ECO:0007669"/>
    <property type="project" value="UniProtKB-KW"/>
</dbReference>
<gene>
    <name evidence="12" type="ORF">CAMGR0001_1449</name>
</gene>
<dbReference type="GO" id="GO:0016787">
    <property type="term" value="F:hydrolase activity"/>
    <property type="evidence" value="ECO:0007669"/>
    <property type="project" value="UniProtKB-KW"/>
</dbReference>
<keyword evidence="12" id="KW-0378">Hydrolase</keyword>
<evidence type="ECO:0000256" key="9">
    <source>
        <dbReference type="ARBA" id="ARBA00039149"/>
    </source>
</evidence>
<dbReference type="STRING" id="824.CGRAC_0778"/>
<keyword evidence="5" id="KW-0671">Queuosine biosynthesis</keyword>
<dbReference type="AlphaFoldDB" id="C8PJP9"/>
<reference evidence="12 13" key="1">
    <citation type="submission" date="2009-07" db="EMBL/GenBank/DDBJ databases">
        <authorList>
            <person name="Madupu R."/>
            <person name="Sebastian Y."/>
            <person name="Durkin A.S."/>
            <person name="Torralba M."/>
            <person name="Methe B."/>
            <person name="Sutton G.G."/>
            <person name="Strausberg R.L."/>
            <person name="Nelson K.E."/>
        </authorList>
    </citation>
    <scope>NUCLEOTIDE SEQUENCE [LARGE SCALE GENOMIC DNA]</scope>
    <source>
        <strain evidence="12 13">RM3268</strain>
    </source>
</reference>
<keyword evidence="7" id="KW-0067">ATP-binding</keyword>
<dbReference type="InterPro" id="IPR018317">
    <property type="entry name" value="QueC"/>
</dbReference>
<comment type="catalytic activity">
    <reaction evidence="10">
        <text>7-carboxy-7-carbaguanine + NH4(+) + 2 ATP = 7-cyano-7-carbaguanine + 2 AMP + 2 diphosphate + 2 H(+)</text>
        <dbReference type="Rhea" id="RHEA:27982"/>
        <dbReference type="ChEBI" id="CHEBI:15378"/>
        <dbReference type="ChEBI" id="CHEBI:28938"/>
        <dbReference type="ChEBI" id="CHEBI:30616"/>
        <dbReference type="ChEBI" id="CHEBI:33019"/>
        <dbReference type="ChEBI" id="CHEBI:45075"/>
        <dbReference type="ChEBI" id="CHEBI:61036"/>
        <dbReference type="ChEBI" id="CHEBI:456215"/>
        <dbReference type="EC" id="6.3.4.20"/>
    </reaction>
</comment>
<dbReference type="Proteomes" id="UP000005709">
    <property type="component" value="Unassembled WGS sequence"/>
</dbReference>
<protein>
    <recommendedName>
        <fullName evidence="9">7-cyano-7-deazaguanine synthase</fullName>
        <ecNumber evidence="9">6.3.4.20</ecNumber>
    </recommendedName>
</protein>
<comment type="pathway">
    <text evidence="1">Purine metabolism; 7-cyano-7-deazaguanine biosynthesis.</text>
</comment>